<dbReference type="AlphaFoldDB" id="A0AA92M0E4"/>
<dbReference type="REBASE" id="485927">
    <property type="entry name" value="M.VdiSLV18ORF15445P"/>
</dbReference>
<evidence type="ECO:0000313" key="5">
    <source>
        <dbReference type="EMBL" id="QRG84436.1"/>
    </source>
</evidence>
<sequence>MIKVLEKKVSLHRNKLRVFFEGQYLLMAGFKGGAKFQLKSDRTKKEIKIVIDRFGSRQVTNSRRNGKERPVIDLKHADLDIFGDHVKAYIKDGEIRIVELHSVQEIRDRELRFKDMTRNLKPLNHAVFSFNSNLVLLSNELEYNSPIELFDLKKSSIKAEVISLQGAPEANCYFYLMTAFIKTLQPSAIFIDTQWTDPLEAAFSHTMKNMGYVKNDELNGYLSKNITGAELGSASVELTPASPIKKLSLDRVIKTWRNLKQKERVQRAMSKYKANIPLSTSDIFNGIGVLCSSISDGLKRSKLSTFVKVIVESSERYFNACLQNNPVWAVEAPEEQYGLNMRLESVDLSRGGVRTEVNSGSLPCEGSSISGRSKNGNKFAEAHKNTGGCFIDFLHWQSITNPIISVFENVTSFTKSNSYAVIVDTFSKVFGYNFINMTLAGSQFGALEDRKRLCGIGYCSSFKEGLKDFMPQKVRTTYKYSCLADVLDDIPETHESYKPYTYLVEKEKRDIAQKKGFRLQWLKPTATKVGCITKSYQKCRSTDPFLIHSNGKLARLFTTVEHAKCKQIPESFVRDLTVGLAHECLGQSVIYSAFCWVGEWVGKWLNNVLNTQYERMAA</sequence>
<protein>
    <submittedName>
        <fullName evidence="5">DNA cytosine methyltransferase</fullName>
    </submittedName>
</protein>
<proteinExistence type="predicted"/>
<evidence type="ECO:0000256" key="2">
    <source>
        <dbReference type="ARBA" id="ARBA00022679"/>
    </source>
</evidence>
<keyword evidence="1 5" id="KW-0489">Methyltransferase</keyword>
<dbReference type="SUPFAM" id="SSF53335">
    <property type="entry name" value="S-adenosyl-L-methionine-dependent methyltransferases"/>
    <property type="match status" value="1"/>
</dbReference>
<organism evidence="5 6">
    <name type="scientific">Vibrio diabolicus</name>
    <dbReference type="NCBI Taxonomy" id="50719"/>
    <lineage>
        <taxon>Bacteria</taxon>
        <taxon>Pseudomonadati</taxon>
        <taxon>Pseudomonadota</taxon>
        <taxon>Gammaproteobacteria</taxon>
        <taxon>Vibrionales</taxon>
        <taxon>Vibrionaceae</taxon>
        <taxon>Vibrio</taxon>
        <taxon>Vibrio diabolicus subgroup</taxon>
    </lineage>
</organism>
<dbReference type="Gene3D" id="3.40.50.150">
    <property type="entry name" value="Vaccinia Virus protein VP39"/>
    <property type="match status" value="1"/>
</dbReference>
<keyword evidence="3" id="KW-0680">Restriction system</keyword>
<accession>A0AA92M0E4</accession>
<dbReference type="GO" id="GO:0009307">
    <property type="term" value="P:DNA restriction-modification system"/>
    <property type="evidence" value="ECO:0007669"/>
    <property type="project" value="UniProtKB-KW"/>
</dbReference>
<dbReference type="GO" id="GO:0032259">
    <property type="term" value="P:methylation"/>
    <property type="evidence" value="ECO:0007669"/>
    <property type="project" value="UniProtKB-KW"/>
</dbReference>
<keyword evidence="5" id="KW-0614">Plasmid</keyword>
<dbReference type="EMBL" id="CP069196">
    <property type="protein sequence ID" value="QRG84436.1"/>
    <property type="molecule type" value="Genomic_DNA"/>
</dbReference>
<dbReference type="InterPro" id="IPR029063">
    <property type="entry name" value="SAM-dependent_MTases_sf"/>
</dbReference>
<dbReference type="RefSeq" id="WP_025636632.1">
    <property type="nucleotide sequence ID" value="NZ_CP069196.1"/>
</dbReference>
<reference evidence="5 6" key="1">
    <citation type="submission" date="2021-01" db="EMBL/GenBank/DDBJ databases">
        <title>Characterization of a novel blaVMB-2- harboring plasmid in Vibrio diabolicus.</title>
        <authorList>
            <person name="Liu M."/>
        </authorList>
    </citation>
    <scope>NUCLEOTIDE SEQUENCE [LARGE SCALE GENOMIC DNA]</scope>
    <source>
        <strain evidence="5 6">SLV18</strain>
        <plasmid evidence="5 6">pSLV18-111K</plasmid>
    </source>
</reference>
<evidence type="ECO:0000313" key="6">
    <source>
        <dbReference type="Proteomes" id="UP000596337"/>
    </source>
</evidence>
<name>A0AA92M0E4_9VIBR</name>
<dbReference type="InterPro" id="IPR001525">
    <property type="entry name" value="C5_MeTfrase"/>
</dbReference>
<evidence type="ECO:0000256" key="3">
    <source>
        <dbReference type="ARBA" id="ARBA00022747"/>
    </source>
</evidence>
<evidence type="ECO:0000256" key="1">
    <source>
        <dbReference type="ARBA" id="ARBA00022603"/>
    </source>
</evidence>
<comment type="catalytic activity">
    <reaction evidence="4">
        <text>a 2'-deoxycytidine in DNA + S-adenosyl-L-methionine = a 5-methyl-2'-deoxycytidine in DNA + S-adenosyl-L-homocysteine + H(+)</text>
        <dbReference type="Rhea" id="RHEA:13681"/>
        <dbReference type="Rhea" id="RHEA-COMP:11369"/>
        <dbReference type="Rhea" id="RHEA-COMP:11370"/>
        <dbReference type="ChEBI" id="CHEBI:15378"/>
        <dbReference type="ChEBI" id="CHEBI:57856"/>
        <dbReference type="ChEBI" id="CHEBI:59789"/>
        <dbReference type="ChEBI" id="CHEBI:85452"/>
        <dbReference type="ChEBI" id="CHEBI:85454"/>
        <dbReference type="EC" id="2.1.1.37"/>
    </reaction>
</comment>
<dbReference type="Pfam" id="PF00145">
    <property type="entry name" value="DNA_methylase"/>
    <property type="match status" value="1"/>
</dbReference>
<gene>
    <name evidence="5" type="ORF">JOS67_15445</name>
</gene>
<dbReference type="Proteomes" id="UP000596337">
    <property type="component" value="Plasmid pSLV18-111K"/>
</dbReference>
<evidence type="ECO:0000256" key="4">
    <source>
        <dbReference type="ARBA" id="ARBA00047422"/>
    </source>
</evidence>
<dbReference type="GO" id="GO:0003886">
    <property type="term" value="F:DNA (cytosine-5-)-methyltransferase activity"/>
    <property type="evidence" value="ECO:0007669"/>
    <property type="project" value="UniProtKB-EC"/>
</dbReference>
<keyword evidence="2" id="KW-0808">Transferase</keyword>
<geneLocation type="plasmid" evidence="5 6">
    <name>pSLV18-111K</name>
</geneLocation>